<dbReference type="GO" id="GO:0008270">
    <property type="term" value="F:zinc ion binding"/>
    <property type="evidence" value="ECO:0007669"/>
    <property type="project" value="InterPro"/>
</dbReference>
<dbReference type="Proteomes" id="UP001221757">
    <property type="component" value="Unassembled WGS sequence"/>
</dbReference>
<reference evidence="2" key="1">
    <citation type="submission" date="2023-03" db="EMBL/GenBank/DDBJ databases">
        <title>Massive genome expansion in bonnet fungi (Mycena s.s.) driven by repeated elements and novel gene families across ecological guilds.</title>
        <authorList>
            <consortium name="Lawrence Berkeley National Laboratory"/>
            <person name="Harder C.B."/>
            <person name="Miyauchi S."/>
            <person name="Viragh M."/>
            <person name="Kuo A."/>
            <person name="Thoen E."/>
            <person name="Andreopoulos B."/>
            <person name="Lu D."/>
            <person name="Skrede I."/>
            <person name="Drula E."/>
            <person name="Henrissat B."/>
            <person name="Morin E."/>
            <person name="Kohler A."/>
            <person name="Barry K."/>
            <person name="LaButti K."/>
            <person name="Morin E."/>
            <person name="Salamov A."/>
            <person name="Lipzen A."/>
            <person name="Mereny Z."/>
            <person name="Hegedus B."/>
            <person name="Baldrian P."/>
            <person name="Stursova M."/>
            <person name="Weitz H."/>
            <person name="Taylor A."/>
            <person name="Grigoriev I.V."/>
            <person name="Nagy L.G."/>
            <person name="Martin F."/>
            <person name="Kauserud H."/>
        </authorList>
    </citation>
    <scope>NUCLEOTIDE SEQUENCE</scope>
    <source>
        <strain evidence="2">CBHHK067</strain>
    </source>
</reference>
<protein>
    <submittedName>
        <fullName evidence="2">Uncharacterized protein</fullName>
    </submittedName>
</protein>
<sequence>MPGNRCTNCVKAQTQCTHARLKPVENIRPPPSPSLIIKTAQDYIEEILGTSTVYIPPADPHQVLVQIAQYARTLEERLAALQEPILGLTSKSPKAPSPGALGAPTKRPPIVKGLLTGVLPNMKTNLFYGESSSVQFLHSAMKRIHGSTLIGLGVQPPEFCPTQPWEKLIIDAPQQVFPDDDLLTNLVNMYFERINPIISILHSPTFRQSIAEGLHLRDQRFGAVVLTVCSLASRYSDDPRVFLDGVNSKLSCGWKWFHQVLPLIVLAKFGSVQVRAPFAEP</sequence>
<dbReference type="GO" id="GO:0003677">
    <property type="term" value="F:DNA binding"/>
    <property type="evidence" value="ECO:0007669"/>
    <property type="project" value="InterPro"/>
</dbReference>
<dbReference type="PANTHER" id="PTHR46910">
    <property type="entry name" value="TRANSCRIPTION FACTOR PDR1"/>
    <property type="match status" value="1"/>
</dbReference>
<dbReference type="GO" id="GO:0003700">
    <property type="term" value="F:DNA-binding transcription factor activity"/>
    <property type="evidence" value="ECO:0007669"/>
    <property type="project" value="InterPro"/>
</dbReference>
<proteinExistence type="predicted"/>
<dbReference type="PANTHER" id="PTHR46910:SF1">
    <property type="entry name" value="MISCELLANEOUS ZN(II)2CYS6 TRANSCRIPTION FACTOR (EUROFUNG)-RELATED"/>
    <property type="match status" value="1"/>
</dbReference>
<evidence type="ECO:0000313" key="2">
    <source>
        <dbReference type="EMBL" id="KAJ7696786.1"/>
    </source>
</evidence>
<dbReference type="AlphaFoldDB" id="A0AAD7DQN7"/>
<keyword evidence="3" id="KW-1185">Reference proteome</keyword>
<evidence type="ECO:0000313" key="3">
    <source>
        <dbReference type="Proteomes" id="UP001221757"/>
    </source>
</evidence>
<name>A0AAD7DQN7_MYCRO</name>
<comment type="caution">
    <text evidence="2">The sequence shown here is derived from an EMBL/GenBank/DDBJ whole genome shotgun (WGS) entry which is preliminary data.</text>
</comment>
<keyword evidence="1" id="KW-0539">Nucleus</keyword>
<dbReference type="EMBL" id="JARKIE010000033">
    <property type="protein sequence ID" value="KAJ7696786.1"/>
    <property type="molecule type" value="Genomic_DNA"/>
</dbReference>
<dbReference type="InterPro" id="IPR050987">
    <property type="entry name" value="AtrR-like"/>
</dbReference>
<evidence type="ECO:0000256" key="1">
    <source>
        <dbReference type="ARBA" id="ARBA00023242"/>
    </source>
</evidence>
<accession>A0AAD7DQN7</accession>
<gene>
    <name evidence="2" type="ORF">B0H17DRAFT_392237</name>
</gene>
<dbReference type="CDD" id="cd12148">
    <property type="entry name" value="fungal_TF_MHR"/>
    <property type="match status" value="1"/>
</dbReference>
<organism evidence="2 3">
    <name type="scientific">Mycena rosella</name>
    <name type="common">Pink bonnet</name>
    <name type="synonym">Agaricus rosellus</name>
    <dbReference type="NCBI Taxonomy" id="1033263"/>
    <lineage>
        <taxon>Eukaryota</taxon>
        <taxon>Fungi</taxon>
        <taxon>Dikarya</taxon>
        <taxon>Basidiomycota</taxon>
        <taxon>Agaricomycotina</taxon>
        <taxon>Agaricomycetes</taxon>
        <taxon>Agaricomycetidae</taxon>
        <taxon>Agaricales</taxon>
        <taxon>Marasmiineae</taxon>
        <taxon>Mycenaceae</taxon>
        <taxon>Mycena</taxon>
    </lineage>
</organism>
<dbReference type="GO" id="GO:0006351">
    <property type="term" value="P:DNA-templated transcription"/>
    <property type="evidence" value="ECO:0007669"/>
    <property type="project" value="InterPro"/>
</dbReference>